<evidence type="ECO:0000256" key="6">
    <source>
        <dbReference type="ARBA" id="ARBA00023125"/>
    </source>
</evidence>
<keyword evidence="6" id="KW-0238">DNA-binding</keyword>
<proteinExistence type="inferred from homology"/>
<comment type="subcellular location">
    <subcellularLocation>
        <location evidence="1">Nucleus</location>
    </subcellularLocation>
</comment>
<dbReference type="EMBL" id="JARBDR010000923">
    <property type="protein sequence ID" value="KAJ8297408.1"/>
    <property type="molecule type" value="Genomic_DNA"/>
</dbReference>
<evidence type="ECO:0000256" key="4">
    <source>
        <dbReference type="ARBA" id="ARBA00022806"/>
    </source>
</evidence>
<keyword evidence="7" id="KW-0539">Nucleus</keyword>
<dbReference type="Proteomes" id="UP001217089">
    <property type="component" value="Unassembled WGS sequence"/>
</dbReference>
<comment type="similarity">
    <text evidence="2">Belongs to the SNF2/RAD54 helicase family.</text>
</comment>
<evidence type="ECO:0000256" key="2">
    <source>
        <dbReference type="ARBA" id="ARBA00007025"/>
    </source>
</evidence>
<comment type="caution">
    <text evidence="10">The sequence shown here is derived from an EMBL/GenBank/DDBJ whole genome shotgun (WGS) entry which is preliminary data.</text>
</comment>
<accession>A0ABQ9DVW6</accession>
<evidence type="ECO:0000313" key="11">
    <source>
        <dbReference type="Proteomes" id="UP001217089"/>
    </source>
</evidence>
<dbReference type="PANTHER" id="PTHR45797">
    <property type="entry name" value="RAD54-LIKE"/>
    <property type="match status" value="1"/>
</dbReference>
<evidence type="ECO:0000313" key="10">
    <source>
        <dbReference type="EMBL" id="KAJ8297408.1"/>
    </source>
</evidence>
<keyword evidence="5" id="KW-0067">ATP-binding</keyword>
<evidence type="ECO:0000256" key="7">
    <source>
        <dbReference type="ARBA" id="ARBA00023242"/>
    </source>
</evidence>
<evidence type="ECO:0000256" key="5">
    <source>
        <dbReference type="ARBA" id="ARBA00022840"/>
    </source>
</evidence>
<evidence type="ECO:0000256" key="8">
    <source>
        <dbReference type="SAM" id="Coils"/>
    </source>
</evidence>
<sequence>MLAELFKSHKDWIVTYHEHDSLLENKTDEELSEEERKAAWEDYEQEQKGIRMSTQNFLGNMSKLINNLIFPFLPQDQLTARVQGVIRSMLSNQIMQQHDVQRRQVEQQEMQHHQQLQQIQAQIRRQQQQMNMRYPNPSQQMRMGMNPNSNFGGMRPRMAQPGMRTNSIIGSMIGNGTSSNPINLEAVTSPPSGSKQGKS</sequence>
<gene>
    <name evidence="10" type="ORF">KUTeg_023939</name>
</gene>
<evidence type="ECO:0000256" key="1">
    <source>
        <dbReference type="ARBA" id="ARBA00004123"/>
    </source>
</evidence>
<feature type="region of interest" description="Disordered" evidence="9">
    <location>
        <begin position="173"/>
        <end position="199"/>
    </location>
</feature>
<dbReference type="PANTHER" id="PTHR45797:SF3">
    <property type="entry name" value="TRANSCRIPTIONAL REGULATOR ATRX HOMOLOG"/>
    <property type="match status" value="1"/>
</dbReference>
<keyword evidence="4" id="KW-0378">Hydrolase</keyword>
<feature type="coiled-coil region" evidence="8">
    <location>
        <begin position="102"/>
        <end position="129"/>
    </location>
</feature>
<evidence type="ECO:0000256" key="3">
    <source>
        <dbReference type="ARBA" id="ARBA00022741"/>
    </source>
</evidence>
<keyword evidence="4" id="KW-0347">Helicase</keyword>
<reference evidence="10 11" key="1">
    <citation type="submission" date="2022-12" db="EMBL/GenBank/DDBJ databases">
        <title>Chromosome-level genome of Tegillarca granosa.</title>
        <authorList>
            <person name="Kim J."/>
        </authorList>
    </citation>
    <scope>NUCLEOTIDE SEQUENCE [LARGE SCALE GENOMIC DNA]</scope>
    <source>
        <strain evidence="10">Teg-2019</strain>
        <tissue evidence="10">Adductor muscle</tissue>
    </source>
</reference>
<feature type="compositionally biased region" description="Polar residues" evidence="9">
    <location>
        <begin position="173"/>
        <end position="182"/>
    </location>
</feature>
<keyword evidence="8" id="KW-0175">Coiled coil</keyword>
<feature type="compositionally biased region" description="Polar residues" evidence="9">
    <location>
        <begin position="189"/>
        <end position="199"/>
    </location>
</feature>
<name>A0ABQ9DVW6_TEGGR</name>
<keyword evidence="3" id="KW-0547">Nucleotide-binding</keyword>
<protein>
    <submittedName>
        <fullName evidence="10">Uncharacterized protein</fullName>
    </submittedName>
</protein>
<keyword evidence="11" id="KW-1185">Reference proteome</keyword>
<dbReference type="InterPro" id="IPR044574">
    <property type="entry name" value="ARIP4-like"/>
</dbReference>
<organism evidence="10 11">
    <name type="scientific">Tegillarca granosa</name>
    <name type="common">Malaysian cockle</name>
    <name type="synonym">Anadara granosa</name>
    <dbReference type="NCBI Taxonomy" id="220873"/>
    <lineage>
        <taxon>Eukaryota</taxon>
        <taxon>Metazoa</taxon>
        <taxon>Spiralia</taxon>
        <taxon>Lophotrochozoa</taxon>
        <taxon>Mollusca</taxon>
        <taxon>Bivalvia</taxon>
        <taxon>Autobranchia</taxon>
        <taxon>Pteriomorphia</taxon>
        <taxon>Arcoida</taxon>
        <taxon>Arcoidea</taxon>
        <taxon>Arcidae</taxon>
        <taxon>Tegillarca</taxon>
    </lineage>
</organism>
<evidence type="ECO:0000256" key="9">
    <source>
        <dbReference type="SAM" id="MobiDB-lite"/>
    </source>
</evidence>